<dbReference type="PROSITE" id="PS51186">
    <property type="entry name" value="GNAT"/>
    <property type="match status" value="1"/>
</dbReference>
<sequence length="230" mass="25357">MPLLRKVWGGSPARLVLRVADPVGRGFIGPASPSARTGNPRELVVRPALGRDHLRIDAVRRGDREWLAPWEATMPPEADEPVPAIAEYCSRIDREQREGRTLMLVVEADGKVVGQYSLSNVQRGAMSQGMLGYWLASSWSGRGLGALVAAMVIDLAIGELGLHRVEVCVRPENERSLALCRRLGLHEEGMRRRFMHIAGKWADHVAFSIDRESLPEGGLVVAKWGRGIDE</sequence>
<comment type="similarity">
    <text evidence="3">Belongs to the acetyltransferase family. RimJ subfamily.</text>
</comment>
<protein>
    <submittedName>
        <fullName evidence="5">GNAT family N-acetyltransferase</fullName>
    </submittedName>
</protein>
<dbReference type="InterPro" id="IPR016181">
    <property type="entry name" value="Acyl_CoA_acyltransferase"/>
</dbReference>
<gene>
    <name evidence="5" type="ORF">BH719_04675</name>
</gene>
<dbReference type="GO" id="GO:0008999">
    <property type="term" value="F:protein-N-terminal-alanine acetyltransferase activity"/>
    <property type="evidence" value="ECO:0007669"/>
    <property type="project" value="TreeGrafter"/>
</dbReference>
<proteinExistence type="inferred from homology"/>
<evidence type="ECO:0000313" key="6">
    <source>
        <dbReference type="Proteomes" id="UP000095214"/>
    </source>
</evidence>
<dbReference type="Proteomes" id="UP000095214">
    <property type="component" value="Chromosome"/>
</dbReference>
<keyword evidence="1 5" id="KW-0808">Transferase</keyword>
<keyword evidence="2" id="KW-0012">Acyltransferase</keyword>
<name>A0A1D8B285_9ACTO</name>
<dbReference type="RefSeq" id="WP_009743604.1">
    <property type="nucleotide sequence ID" value="NZ_CP017298.1"/>
</dbReference>
<keyword evidence="6" id="KW-1185">Reference proteome</keyword>
<dbReference type="EMBL" id="CP017298">
    <property type="protein sequence ID" value="AOS47240.1"/>
    <property type="molecule type" value="Genomic_DNA"/>
</dbReference>
<dbReference type="SUPFAM" id="SSF55729">
    <property type="entry name" value="Acyl-CoA N-acyltransferases (Nat)"/>
    <property type="match status" value="1"/>
</dbReference>
<accession>A0A1D8B285</accession>
<dbReference type="PANTHER" id="PTHR43792">
    <property type="entry name" value="GNAT FAMILY, PUTATIVE (AFU_ORTHOLOGUE AFUA_3G00765)-RELATED-RELATED"/>
    <property type="match status" value="1"/>
</dbReference>
<dbReference type="PANTHER" id="PTHR43792:SF8">
    <property type="entry name" value="[RIBOSOMAL PROTEIN US5]-ALANINE N-ACETYLTRANSFERASE"/>
    <property type="match status" value="1"/>
</dbReference>
<evidence type="ECO:0000313" key="5">
    <source>
        <dbReference type="EMBL" id="AOS47240.1"/>
    </source>
</evidence>
<dbReference type="KEGG" id="phon:BH719_04675"/>
<evidence type="ECO:0000256" key="1">
    <source>
        <dbReference type="ARBA" id="ARBA00022679"/>
    </source>
</evidence>
<reference evidence="5 6" key="1">
    <citation type="submission" date="2016-09" db="EMBL/GenBank/DDBJ databases">
        <title>Complete genome sequence of Actinomyces hongkongensis HKU8.</title>
        <authorList>
            <person name="Gao Y.-X."/>
            <person name="Zhou Y.-Y."/>
            <person name="Xie Y."/>
            <person name="Wang M."/>
            <person name="Wang S.-J."/>
            <person name="Shen S.-G."/>
        </authorList>
    </citation>
    <scope>NUCLEOTIDE SEQUENCE [LARGE SCALE GENOMIC DNA]</scope>
    <source>
        <strain evidence="5 6">HKU8</strain>
    </source>
</reference>
<organism evidence="5 6">
    <name type="scientific">Pauljensenia hongkongensis</name>
    <dbReference type="NCBI Taxonomy" id="178339"/>
    <lineage>
        <taxon>Bacteria</taxon>
        <taxon>Bacillati</taxon>
        <taxon>Actinomycetota</taxon>
        <taxon>Actinomycetes</taxon>
        <taxon>Actinomycetales</taxon>
        <taxon>Actinomycetaceae</taxon>
        <taxon>Pauljensenia</taxon>
    </lineage>
</organism>
<dbReference type="AlphaFoldDB" id="A0A1D8B285"/>
<dbReference type="Pfam" id="PF13302">
    <property type="entry name" value="Acetyltransf_3"/>
    <property type="match status" value="1"/>
</dbReference>
<dbReference type="InterPro" id="IPR000182">
    <property type="entry name" value="GNAT_dom"/>
</dbReference>
<feature type="domain" description="N-acetyltransferase" evidence="4">
    <location>
        <begin position="54"/>
        <end position="212"/>
    </location>
</feature>
<dbReference type="InterPro" id="IPR051531">
    <property type="entry name" value="N-acetyltransferase"/>
</dbReference>
<dbReference type="GO" id="GO:0005737">
    <property type="term" value="C:cytoplasm"/>
    <property type="evidence" value="ECO:0007669"/>
    <property type="project" value="TreeGrafter"/>
</dbReference>
<evidence type="ECO:0000256" key="3">
    <source>
        <dbReference type="ARBA" id="ARBA00038502"/>
    </source>
</evidence>
<evidence type="ECO:0000256" key="2">
    <source>
        <dbReference type="ARBA" id="ARBA00023315"/>
    </source>
</evidence>
<dbReference type="STRING" id="178339.BH719_04675"/>
<evidence type="ECO:0000259" key="4">
    <source>
        <dbReference type="PROSITE" id="PS51186"/>
    </source>
</evidence>
<dbReference type="Gene3D" id="3.40.630.30">
    <property type="match status" value="1"/>
</dbReference>